<dbReference type="RefSeq" id="WP_123961085.1">
    <property type="nucleotide sequence ID" value="NZ_CP033898.1"/>
</dbReference>
<sequence>MEIHYFAAARAARGTEVEHLEFEGTLGQLLEHLAQLGTQHTDSGLSLGQVLERCTFLVDGARAEADAPLSGVQRVDILPPFAGG</sequence>
<keyword evidence="2" id="KW-1185">Reference proteome</keyword>
<organism evidence="1 2">
    <name type="scientific">Corynebacterium pseudopelargi</name>
    <dbReference type="NCBI Taxonomy" id="2080757"/>
    <lineage>
        <taxon>Bacteria</taxon>
        <taxon>Bacillati</taxon>
        <taxon>Actinomycetota</taxon>
        <taxon>Actinomycetes</taxon>
        <taxon>Mycobacteriales</taxon>
        <taxon>Corynebacteriaceae</taxon>
        <taxon>Corynebacterium</taxon>
    </lineage>
</organism>
<protein>
    <submittedName>
        <fullName evidence="1">ThiS family protein</fullName>
    </submittedName>
</protein>
<name>A0A3G6IZX9_9CORY</name>
<dbReference type="KEGG" id="cpso:CPPEL_10780"/>
<dbReference type="InterPro" id="IPR012675">
    <property type="entry name" value="Beta-grasp_dom_sf"/>
</dbReference>
<dbReference type="Pfam" id="PF02597">
    <property type="entry name" value="ThiS"/>
    <property type="match status" value="1"/>
</dbReference>
<dbReference type="OrthoDB" id="3255135at2"/>
<dbReference type="SUPFAM" id="SSF54285">
    <property type="entry name" value="MoaD/ThiS"/>
    <property type="match status" value="1"/>
</dbReference>
<dbReference type="Proteomes" id="UP000271426">
    <property type="component" value="Chromosome"/>
</dbReference>
<dbReference type="Gene3D" id="3.10.20.30">
    <property type="match status" value="1"/>
</dbReference>
<gene>
    <name evidence="1" type="ORF">CPPEL_10780</name>
</gene>
<evidence type="ECO:0000313" key="1">
    <source>
        <dbReference type="EMBL" id="AZA10248.1"/>
    </source>
</evidence>
<reference evidence="1 2" key="1">
    <citation type="submission" date="2018-11" db="EMBL/GenBank/DDBJ databases">
        <authorList>
            <person name="Kleinhagauer T."/>
            <person name="Glaeser S.P."/>
            <person name="Spergser J."/>
            <person name="Ruckert C."/>
            <person name="Kaempfer P."/>
            <person name="Busse H.-J."/>
        </authorList>
    </citation>
    <scope>NUCLEOTIDE SEQUENCE [LARGE SCALE GENOMIC DNA]</scope>
    <source>
        <strain evidence="1 2">812CH</strain>
    </source>
</reference>
<accession>A0A3G6IZX9</accession>
<proteinExistence type="predicted"/>
<evidence type="ECO:0000313" key="2">
    <source>
        <dbReference type="Proteomes" id="UP000271426"/>
    </source>
</evidence>
<dbReference type="AlphaFoldDB" id="A0A3G6IZX9"/>
<dbReference type="EMBL" id="CP033898">
    <property type="protein sequence ID" value="AZA10248.1"/>
    <property type="molecule type" value="Genomic_DNA"/>
</dbReference>
<dbReference type="CDD" id="cd17040">
    <property type="entry name" value="Ubl_MoaD_like"/>
    <property type="match status" value="1"/>
</dbReference>
<dbReference type="InterPro" id="IPR016155">
    <property type="entry name" value="Mopterin_synth/thiamin_S_b"/>
</dbReference>
<dbReference type="InterPro" id="IPR003749">
    <property type="entry name" value="ThiS/MoaD-like"/>
</dbReference>